<name>A0ABD3INI9_EUCGL</name>
<evidence type="ECO:0000259" key="1">
    <source>
        <dbReference type="Pfam" id="PF25428"/>
    </source>
</evidence>
<keyword evidence="3" id="KW-1185">Reference proteome</keyword>
<sequence length="354" mass="38580">MAQSKRLSTQEGAIRFIGLRIGPLAGGLGGPTLDPLRGPCRNSGQPDPFLADGLPITFDALAAPFQTLSRAAVPFSAALSIEEEGGGRRRQAEEGGDEAERRAAQYIRSRDMKVAPKVVFLFKDQDGLGPAFAAALRPDPSSDLRRLEESFELPLERYGIGDGGARGEVVHFVDGHGVYQVSVLQMESYKPPLLACALNEVLAQLMDETSETMPTLLVPFISSSTNLKSEKRSLPTDSRRVSLYGLHIGRETDVTCAIMAETQKPPSSLEIHYEPLACFLQLVRVLKLPTVILVGRVGERFSEKGSTDALETLHAMGELLANNVGLCFSRDKVVWSNPSKTSRDEEEPWRALYG</sequence>
<dbReference type="InterPro" id="IPR057216">
    <property type="entry name" value="DUF7894"/>
</dbReference>
<gene>
    <name evidence="2" type="ORF">ACJRO7_007188</name>
</gene>
<dbReference type="Proteomes" id="UP001634007">
    <property type="component" value="Unassembled WGS sequence"/>
</dbReference>
<protein>
    <recommendedName>
        <fullName evidence="1">DUF7894 domain-containing protein</fullName>
    </recommendedName>
</protein>
<comment type="caution">
    <text evidence="2">The sequence shown here is derived from an EMBL/GenBank/DDBJ whole genome shotgun (WGS) entry which is preliminary data.</text>
</comment>
<proteinExistence type="predicted"/>
<dbReference type="PANTHER" id="PTHR37221:SF1">
    <property type="entry name" value="OS02G0582400 PROTEIN"/>
    <property type="match status" value="1"/>
</dbReference>
<evidence type="ECO:0000313" key="3">
    <source>
        <dbReference type="Proteomes" id="UP001634007"/>
    </source>
</evidence>
<reference evidence="2 3" key="1">
    <citation type="submission" date="2024-11" db="EMBL/GenBank/DDBJ databases">
        <title>Chromosome-level genome assembly of Eucalyptus globulus Labill. provides insights into its genome evolution.</title>
        <authorList>
            <person name="Li X."/>
        </authorList>
    </citation>
    <scope>NUCLEOTIDE SEQUENCE [LARGE SCALE GENOMIC DNA]</scope>
    <source>
        <strain evidence="2">CL2024</strain>
        <tissue evidence="2">Fresh tender leaves</tissue>
    </source>
</reference>
<accession>A0ABD3INI9</accession>
<feature type="domain" description="DUF7894" evidence="1">
    <location>
        <begin position="112"/>
        <end position="354"/>
    </location>
</feature>
<dbReference type="Pfam" id="PF25428">
    <property type="entry name" value="DUF7894"/>
    <property type="match status" value="1"/>
</dbReference>
<evidence type="ECO:0000313" key="2">
    <source>
        <dbReference type="EMBL" id="KAL3715413.1"/>
    </source>
</evidence>
<organism evidence="2 3">
    <name type="scientific">Eucalyptus globulus</name>
    <name type="common">Tasmanian blue gum</name>
    <dbReference type="NCBI Taxonomy" id="34317"/>
    <lineage>
        <taxon>Eukaryota</taxon>
        <taxon>Viridiplantae</taxon>
        <taxon>Streptophyta</taxon>
        <taxon>Embryophyta</taxon>
        <taxon>Tracheophyta</taxon>
        <taxon>Spermatophyta</taxon>
        <taxon>Magnoliopsida</taxon>
        <taxon>eudicotyledons</taxon>
        <taxon>Gunneridae</taxon>
        <taxon>Pentapetalae</taxon>
        <taxon>rosids</taxon>
        <taxon>malvids</taxon>
        <taxon>Myrtales</taxon>
        <taxon>Myrtaceae</taxon>
        <taxon>Myrtoideae</taxon>
        <taxon>Eucalypteae</taxon>
        <taxon>Eucalyptus</taxon>
    </lineage>
</organism>
<dbReference type="AlphaFoldDB" id="A0ABD3INI9"/>
<dbReference type="PANTHER" id="PTHR37221">
    <property type="entry name" value="OS02G0582400 PROTEIN"/>
    <property type="match status" value="1"/>
</dbReference>
<dbReference type="EMBL" id="JBJKBG010000011">
    <property type="protein sequence ID" value="KAL3715413.1"/>
    <property type="molecule type" value="Genomic_DNA"/>
</dbReference>